<organism evidence="2 3">
    <name type="scientific">Actinospica durhamensis</name>
    <dbReference type="NCBI Taxonomy" id="1508375"/>
    <lineage>
        <taxon>Bacteria</taxon>
        <taxon>Bacillati</taxon>
        <taxon>Actinomycetota</taxon>
        <taxon>Actinomycetes</taxon>
        <taxon>Catenulisporales</taxon>
        <taxon>Actinospicaceae</taxon>
        <taxon>Actinospica</taxon>
    </lineage>
</organism>
<dbReference type="Gene3D" id="3.40.50.300">
    <property type="entry name" value="P-loop containing nucleotide triphosphate hydrolases"/>
    <property type="match status" value="1"/>
</dbReference>
<dbReference type="InterPro" id="IPR027417">
    <property type="entry name" value="P-loop_NTPase"/>
</dbReference>
<keyword evidence="2" id="KW-0808">Transferase</keyword>
<proteinExistence type="predicted"/>
<protein>
    <submittedName>
        <fullName evidence="2">Kinase</fullName>
    </submittedName>
</protein>
<evidence type="ECO:0000313" key="3">
    <source>
        <dbReference type="Proteomes" id="UP000675781"/>
    </source>
</evidence>
<dbReference type="Proteomes" id="UP000675781">
    <property type="component" value="Unassembled WGS sequence"/>
</dbReference>
<dbReference type="RefSeq" id="WP_212530265.1">
    <property type="nucleotide sequence ID" value="NZ_JAGSOG010000109.1"/>
</dbReference>
<keyword evidence="3" id="KW-1185">Reference proteome</keyword>
<dbReference type="Pfam" id="PF13671">
    <property type="entry name" value="AAA_33"/>
    <property type="match status" value="1"/>
</dbReference>
<gene>
    <name evidence="2" type="ORF">KDL01_21045</name>
</gene>
<dbReference type="SUPFAM" id="SSF52540">
    <property type="entry name" value="P-loop containing nucleoside triphosphate hydrolases"/>
    <property type="match status" value="1"/>
</dbReference>
<reference evidence="2" key="1">
    <citation type="submission" date="2021-04" db="EMBL/GenBank/DDBJ databases">
        <title>Genome based classification of Actinospica acidithermotolerans sp. nov., an actinobacterium isolated from an Indonesian hot spring.</title>
        <authorList>
            <person name="Kusuma A.B."/>
            <person name="Putra K.E."/>
            <person name="Nafisah S."/>
            <person name="Loh J."/>
            <person name="Nouioui I."/>
            <person name="Goodfellow M."/>
        </authorList>
    </citation>
    <scope>NUCLEOTIDE SEQUENCE</scope>
    <source>
        <strain evidence="2">CSCA 57</strain>
    </source>
</reference>
<keyword evidence="2" id="KW-0418">Kinase</keyword>
<sequence length="200" mass="22009">MPTPTGSTSTQLIILRGNSGSGKSTVAARLRAAYGRGIALVPQDLVRREILRERDVVGAVNVGLLDVMVRHVLDQGIHVVLEGILYAEHYGRMLTALIRDHAGATCAYYFDIPYEATLERHWTKPNCDDWTPQDMREWYRAADVLPDAIERIIGPESSLDATVQRILADTTLLTAPRPPQPGFTERPSLPTVPGKRGVAS</sequence>
<comment type="caution">
    <text evidence="2">The sequence shown here is derived from an EMBL/GenBank/DDBJ whole genome shotgun (WGS) entry which is preliminary data.</text>
</comment>
<evidence type="ECO:0000256" key="1">
    <source>
        <dbReference type="SAM" id="MobiDB-lite"/>
    </source>
</evidence>
<dbReference type="AlphaFoldDB" id="A0A941ESQ1"/>
<dbReference type="EMBL" id="JAGSOG010000109">
    <property type="protein sequence ID" value="MBR7835773.1"/>
    <property type="molecule type" value="Genomic_DNA"/>
</dbReference>
<accession>A0A941ESQ1</accession>
<name>A0A941ESQ1_9ACTN</name>
<feature type="region of interest" description="Disordered" evidence="1">
    <location>
        <begin position="174"/>
        <end position="200"/>
    </location>
</feature>
<evidence type="ECO:0000313" key="2">
    <source>
        <dbReference type="EMBL" id="MBR7835773.1"/>
    </source>
</evidence>
<dbReference type="GO" id="GO:0016301">
    <property type="term" value="F:kinase activity"/>
    <property type="evidence" value="ECO:0007669"/>
    <property type="project" value="UniProtKB-KW"/>
</dbReference>